<dbReference type="Gene3D" id="3.40.50.300">
    <property type="entry name" value="P-loop containing nucleotide triphosphate hydrolases"/>
    <property type="match status" value="1"/>
</dbReference>
<accession>A0A0E9LV23</accession>
<evidence type="ECO:0000313" key="8">
    <source>
        <dbReference type="Proteomes" id="UP000032900"/>
    </source>
</evidence>
<dbReference type="GO" id="GO:0005737">
    <property type="term" value="C:cytoplasm"/>
    <property type="evidence" value="ECO:0007669"/>
    <property type="project" value="UniProtKB-SubCell"/>
</dbReference>
<keyword evidence="5" id="KW-0808">Transferase</keyword>
<dbReference type="EMBL" id="BAZW01000005">
    <property type="protein sequence ID" value="GAO28966.1"/>
    <property type="molecule type" value="Genomic_DNA"/>
</dbReference>
<dbReference type="CDD" id="cd02022">
    <property type="entry name" value="DPCK"/>
    <property type="match status" value="1"/>
</dbReference>
<keyword evidence="5" id="KW-0963">Cytoplasm</keyword>
<evidence type="ECO:0000256" key="2">
    <source>
        <dbReference type="ARBA" id="ARBA00022741"/>
    </source>
</evidence>
<evidence type="ECO:0000256" key="3">
    <source>
        <dbReference type="ARBA" id="ARBA00022840"/>
    </source>
</evidence>
<keyword evidence="3 5" id="KW-0067">ATP-binding</keyword>
<evidence type="ECO:0000313" key="7">
    <source>
        <dbReference type="EMBL" id="GAO28966.1"/>
    </source>
</evidence>
<keyword evidence="2 5" id="KW-0547">Nucleotide-binding</keyword>
<dbReference type="SUPFAM" id="SSF52540">
    <property type="entry name" value="P-loop containing nucleoside triphosphate hydrolases"/>
    <property type="match status" value="1"/>
</dbReference>
<dbReference type="RefSeq" id="WP_062122722.1">
    <property type="nucleotide sequence ID" value="NZ_BAZW01000005.1"/>
</dbReference>
<sequence>MYKVGLTGGIGSGKSTVGRIFEILGVPVYNSDLRARHLINQHPDIIEAYQSFFGSDIYSNGELDRAKVAEVLFKDGDLLNKVQDIVHPIVHEDFNTWIEQQKSPFVLKEAAVLFEGGGASTVDDVLTVTAPLNLRIQRVVNRDQVSEREVQERVNNQWSDEKKVALSRFVIHADDVRLVIPQVLEVYQQIVTIGNSAKKG</sequence>
<evidence type="ECO:0000256" key="1">
    <source>
        <dbReference type="ARBA" id="ARBA00009018"/>
    </source>
</evidence>
<dbReference type="Proteomes" id="UP000032900">
    <property type="component" value="Unassembled WGS sequence"/>
</dbReference>
<dbReference type="AlphaFoldDB" id="A0A0E9LV23"/>
<evidence type="ECO:0000256" key="4">
    <source>
        <dbReference type="ARBA" id="ARBA00022993"/>
    </source>
</evidence>
<dbReference type="InterPro" id="IPR027417">
    <property type="entry name" value="P-loop_NTPase"/>
</dbReference>
<comment type="pathway">
    <text evidence="5">Cofactor biosynthesis; coenzyme A biosynthesis; CoA from (R)-pantothenate: step 5/5.</text>
</comment>
<dbReference type="NCBIfam" id="TIGR00152">
    <property type="entry name" value="dephospho-CoA kinase"/>
    <property type="match status" value="1"/>
</dbReference>
<comment type="caution">
    <text evidence="7">The sequence shown here is derived from an EMBL/GenBank/DDBJ whole genome shotgun (WGS) entry which is preliminary data.</text>
</comment>
<keyword evidence="5 7" id="KW-0418">Kinase</keyword>
<reference evidence="7 8" key="1">
    <citation type="journal article" date="2015" name="Microbes Environ.">
        <title>Distribution and evolution of nitrogen fixation genes in the phylum bacteroidetes.</title>
        <authorList>
            <person name="Inoue J."/>
            <person name="Oshima K."/>
            <person name="Suda W."/>
            <person name="Sakamoto M."/>
            <person name="Iino T."/>
            <person name="Noda S."/>
            <person name="Hongoh Y."/>
            <person name="Hattori M."/>
            <person name="Ohkuma M."/>
        </authorList>
    </citation>
    <scope>NUCLEOTIDE SEQUENCE [LARGE SCALE GENOMIC DNA]</scope>
    <source>
        <strain evidence="7">JCM 15548</strain>
    </source>
</reference>
<dbReference type="STRING" id="1236989.JCM15548_11113"/>
<comment type="catalytic activity">
    <reaction evidence="5">
        <text>3'-dephospho-CoA + ATP = ADP + CoA + H(+)</text>
        <dbReference type="Rhea" id="RHEA:18245"/>
        <dbReference type="ChEBI" id="CHEBI:15378"/>
        <dbReference type="ChEBI" id="CHEBI:30616"/>
        <dbReference type="ChEBI" id="CHEBI:57287"/>
        <dbReference type="ChEBI" id="CHEBI:57328"/>
        <dbReference type="ChEBI" id="CHEBI:456216"/>
        <dbReference type="EC" id="2.7.1.24"/>
    </reaction>
</comment>
<dbReference type="GO" id="GO:0004140">
    <property type="term" value="F:dephospho-CoA kinase activity"/>
    <property type="evidence" value="ECO:0007669"/>
    <property type="project" value="UniProtKB-UniRule"/>
</dbReference>
<dbReference type="GO" id="GO:0015937">
    <property type="term" value="P:coenzyme A biosynthetic process"/>
    <property type="evidence" value="ECO:0007669"/>
    <property type="project" value="UniProtKB-UniRule"/>
</dbReference>
<dbReference type="UniPathway" id="UPA00241">
    <property type="reaction ID" value="UER00356"/>
</dbReference>
<keyword evidence="8" id="KW-1185">Reference proteome</keyword>
<keyword evidence="4 5" id="KW-0173">Coenzyme A biosynthesis</keyword>
<dbReference type="GO" id="GO:0005524">
    <property type="term" value="F:ATP binding"/>
    <property type="evidence" value="ECO:0007669"/>
    <property type="project" value="UniProtKB-UniRule"/>
</dbReference>
<dbReference type="HAMAP" id="MF_00376">
    <property type="entry name" value="Dephospho_CoA_kinase"/>
    <property type="match status" value="1"/>
</dbReference>
<dbReference type="PANTHER" id="PTHR10695">
    <property type="entry name" value="DEPHOSPHO-COA KINASE-RELATED"/>
    <property type="match status" value="1"/>
</dbReference>
<dbReference type="EC" id="2.7.1.24" evidence="5 6"/>
<comment type="function">
    <text evidence="5">Catalyzes the phosphorylation of the 3'-hydroxyl group of dephosphocoenzyme A to form coenzyme A.</text>
</comment>
<proteinExistence type="inferred from homology"/>
<comment type="subcellular location">
    <subcellularLocation>
        <location evidence="5">Cytoplasm</location>
    </subcellularLocation>
</comment>
<dbReference type="PANTHER" id="PTHR10695:SF46">
    <property type="entry name" value="BIFUNCTIONAL COENZYME A SYNTHASE-RELATED"/>
    <property type="match status" value="1"/>
</dbReference>
<evidence type="ECO:0000256" key="6">
    <source>
        <dbReference type="NCBIfam" id="TIGR00152"/>
    </source>
</evidence>
<comment type="similarity">
    <text evidence="1 5">Belongs to the CoaE family.</text>
</comment>
<dbReference type="OrthoDB" id="9812943at2"/>
<evidence type="ECO:0000256" key="5">
    <source>
        <dbReference type="HAMAP-Rule" id="MF_00376"/>
    </source>
</evidence>
<protein>
    <recommendedName>
        <fullName evidence="5 6">Dephospho-CoA kinase</fullName>
        <ecNumber evidence="5 6">2.7.1.24</ecNumber>
    </recommendedName>
    <alternativeName>
        <fullName evidence="5">Dephosphocoenzyme A kinase</fullName>
    </alternativeName>
</protein>
<dbReference type="PROSITE" id="PS51219">
    <property type="entry name" value="DPCK"/>
    <property type="match status" value="1"/>
</dbReference>
<dbReference type="Pfam" id="PF01121">
    <property type="entry name" value="CoaE"/>
    <property type="match status" value="1"/>
</dbReference>
<gene>
    <name evidence="5" type="primary">coaE</name>
    <name evidence="7" type="ORF">JCM15548_11113</name>
</gene>
<name>A0A0E9LV23_9BACT</name>
<dbReference type="InterPro" id="IPR001977">
    <property type="entry name" value="Depp_CoAkinase"/>
</dbReference>
<organism evidence="7 8">
    <name type="scientific">Geofilum rubicundum JCM 15548</name>
    <dbReference type="NCBI Taxonomy" id="1236989"/>
    <lineage>
        <taxon>Bacteria</taxon>
        <taxon>Pseudomonadati</taxon>
        <taxon>Bacteroidota</taxon>
        <taxon>Bacteroidia</taxon>
        <taxon>Marinilabiliales</taxon>
        <taxon>Marinilabiliaceae</taxon>
        <taxon>Geofilum</taxon>
    </lineage>
</organism>
<feature type="binding site" evidence="5">
    <location>
        <begin position="11"/>
        <end position="16"/>
    </location>
    <ligand>
        <name>ATP</name>
        <dbReference type="ChEBI" id="CHEBI:30616"/>
    </ligand>
</feature>